<evidence type="ECO:0000256" key="3">
    <source>
        <dbReference type="ARBA" id="ARBA00009184"/>
    </source>
</evidence>
<comment type="catalytic activity">
    <reaction evidence="12">
        <text>O-phospho-L-serine + H2O = L-serine + phosphate</text>
        <dbReference type="Rhea" id="RHEA:21208"/>
        <dbReference type="ChEBI" id="CHEBI:15377"/>
        <dbReference type="ChEBI" id="CHEBI:33384"/>
        <dbReference type="ChEBI" id="CHEBI:43474"/>
        <dbReference type="ChEBI" id="CHEBI:57524"/>
        <dbReference type="EC" id="3.1.3.3"/>
    </reaction>
</comment>
<evidence type="ECO:0000313" key="15">
    <source>
        <dbReference type="Proteomes" id="UP001209755"/>
    </source>
</evidence>
<comment type="cofactor">
    <cofactor evidence="1">
        <name>Mg(2+)</name>
        <dbReference type="ChEBI" id="CHEBI:18420"/>
    </cofactor>
</comment>
<keyword evidence="9" id="KW-0460">Magnesium</keyword>
<evidence type="ECO:0000256" key="12">
    <source>
        <dbReference type="ARBA" id="ARBA00048138"/>
    </source>
</evidence>
<proteinExistence type="inferred from homology"/>
<keyword evidence="8 14" id="KW-0378">Hydrolase</keyword>
<sequence>MPIVATLIANPARPELSDALAETARRAVGGGAPDWLAPGIACDIALGADADRTTVRSTIVEALAGAPVDLAVVDTLDRRKKLFLADMDSTMIEQECIDELAAEVKLKDKVAAITEAAMRGELDFAGALRERVALLKGLDTTLFKRIIVERISLTPGARTLVRTMRANGVHCALVSGGFTVFTQEIARIVGFNEHHANRLVVDGGRLSGHVVEPILGAEAKLNRLRALRDRLGLLPRQTLAVGDGANDLMMVEEAGLGVAYHAKPTLAEAADIRIDHGDLTALLYAQGYRQSEFTH</sequence>
<evidence type="ECO:0000256" key="1">
    <source>
        <dbReference type="ARBA" id="ARBA00001946"/>
    </source>
</evidence>
<keyword evidence="7" id="KW-0479">Metal-binding</keyword>
<evidence type="ECO:0000256" key="11">
    <source>
        <dbReference type="ARBA" id="ARBA00031693"/>
    </source>
</evidence>
<reference evidence="15" key="1">
    <citation type="submission" date="2023-07" db="EMBL/GenBank/DDBJ databases">
        <title>Genome sequencing of Purple Non-Sulfur Bacteria from various extreme environments.</title>
        <authorList>
            <person name="Mayer M."/>
        </authorList>
    </citation>
    <scope>NUCLEOTIDE SEQUENCE [LARGE SCALE GENOMIC DNA]</scope>
    <source>
        <strain evidence="15">DSM 17935</strain>
    </source>
</reference>
<dbReference type="Proteomes" id="UP001209755">
    <property type="component" value="Unassembled WGS sequence"/>
</dbReference>
<dbReference type="EC" id="3.1.3.3" evidence="4"/>
<dbReference type="SUPFAM" id="SSF56784">
    <property type="entry name" value="HAD-like"/>
    <property type="match status" value="1"/>
</dbReference>
<accession>A0ABT3H9C7</accession>
<dbReference type="PANTHER" id="PTHR43344">
    <property type="entry name" value="PHOSPHOSERINE PHOSPHATASE"/>
    <property type="match status" value="1"/>
</dbReference>
<dbReference type="Pfam" id="PF12710">
    <property type="entry name" value="HAD"/>
    <property type="match status" value="1"/>
</dbReference>
<evidence type="ECO:0000256" key="10">
    <source>
        <dbReference type="ARBA" id="ARBA00023299"/>
    </source>
</evidence>
<evidence type="ECO:0000256" key="5">
    <source>
        <dbReference type="ARBA" id="ARBA00015196"/>
    </source>
</evidence>
<dbReference type="InterPro" id="IPR050582">
    <property type="entry name" value="HAD-like_SerB"/>
</dbReference>
<gene>
    <name evidence="14" type="ORF">M2319_001317</name>
</gene>
<comment type="caution">
    <text evidence="14">The sequence shown here is derived from an EMBL/GenBank/DDBJ whole genome shotgun (WGS) entry which is preliminary data.</text>
</comment>
<dbReference type="SFLD" id="SFLDG01137">
    <property type="entry name" value="C1.6.1:_Phosphoserine_Phosphat"/>
    <property type="match status" value="1"/>
</dbReference>
<protein>
    <recommendedName>
        <fullName evidence="5">Phosphoserine phosphatase</fullName>
        <ecNumber evidence="4">3.1.3.3</ecNumber>
    </recommendedName>
    <alternativeName>
        <fullName evidence="11">O-phosphoserine phosphohydrolase</fullName>
    </alternativeName>
</protein>
<evidence type="ECO:0000256" key="4">
    <source>
        <dbReference type="ARBA" id="ARBA00012640"/>
    </source>
</evidence>
<dbReference type="NCBIfam" id="TIGR00338">
    <property type="entry name" value="serB"/>
    <property type="match status" value="1"/>
</dbReference>
<keyword evidence="10" id="KW-0718">Serine biosynthesis</keyword>
<dbReference type="NCBIfam" id="TIGR01488">
    <property type="entry name" value="HAD-SF-IB"/>
    <property type="match status" value="1"/>
</dbReference>
<keyword evidence="6" id="KW-0028">Amino-acid biosynthesis</keyword>
<dbReference type="PANTHER" id="PTHR43344:SF2">
    <property type="entry name" value="PHOSPHOSERINE PHOSPHATASE"/>
    <property type="match status" value="1"/>
</dbReference>
<dbReference type="GO" id="GO:0016787">
    <property type="term" value="F:hydrolase activity"/>
    <property type="evidence" value="ECO:0007669"/>
    <property type="project" value="UniProtKB-KW"/>
</dbReference>
<name>A0ABT3H9C7_9HYPH</name>
<dbReference type="EMBL" id="JAOQNS010000003">
    <property type="protein sequence ID" value="MCW2306995.1"/>
    <property type="molecule type" value="Genomic_DNA"/>
</dbReference>
<evidence type="ECO:0000313" key="14">
    <source>
        <dbReference type="EMBL" id="MCW2306995.1"/>
    </source>
</evidence>
<dbReference type="SFLD" id="SFLDS00003">
    <property type="entry name" value="Haloacid_Dehalogenase"/>
    <property type="match status" value="1"/>
</dbReference>
<comment type="similarity">
    <text evidence="3">Belongs to the HAD-like hydrolase superfamily. SerB family.</text>
</comment>
<dbReference type="Gene3D" id="3.40.50.1000">
    <property type="entry name" value="HAD superfamily/HAD-like"/>
    <property type="match status" value="1"/>
</dbReference>
<evidence type="ECO:0000256" key="7">
    <source>
        <dbReference type="ARBA" id="ARBA00022723"/>
    </source>
</evidence>
<evidence type="ECO:0000256" key="2">
    <source>
        <dbReference type="ARBA" id="ARBA00005135"/>
    </source>
</evidence>
<comment type="catalytic activity">
    <reaction evidence="13">
        <text>O-phospho-D-serine + H2O = D-serine + phosphate</text>
        <dbReference type="Rhea" id="RHEA:24873"/>
        <dbReference type="ChEBI" id="CHEBI:15377"/>
        <dbReference type="ChEBI" id="CHEBI:35247"/>
        <dbReference type="ChEBI" id="CHEBI:43474"/>
        <dbReference type="ChEBI" id="CHEBI:58680"/>
        <dbReference type="EC" id="3.1.3.3"/>
    </reaction>
</comment>
<dbReference type="SFLD" id="SFLDF00029">
    <property type="entry name" value="phosphoserine_phosphatase"/>
    <property type="match status" value="1"/>
</dbReference>
<dbReference type="InterPro" id="IPR036412">
    <property type="entry name" value="HAD-like_sf"/>
</dbReference>
<evidence type="ECO:0000256" key="13">
    <source>
        <dbReference type="ARBA" id="ARBA00048523"/>
    </source>
</evidence>
<dbReference type="CDD" id="cd07500">
    <property type="entry name" value="HAD_PSP"/>
    <property type="match status" value="1"/>
</dbReference>
<evidence type="ECO:0000256" key="9">
    <source>
        <dbReference type="ARBA" id="ARBA00022842"/>
    </source>
</evidence>
<comment type="pathway">
    <text evidence="2">Amino-acid biosynthesis; L-serine biosynthesis; L-serine from 3-phospho-D-glycerate: step 3/3.</text>
</comment>
<evidence type="ECO:0000256" key="6">
    <source>
        <dbReference type="ARBA" id="ARBA00022605"/>
    </source>
</evidence>
<dbReference type="SFLD" id="SFLDG01136">
    <property type="entry name" value="C1.6:_Phosphoserine_Phosphatas"/>
    <property type="match status" value="1"/>
</dbReference>
<evidence type="ECO:0000256" key="8">
    <source>
        <dbReference type="ARBA" id="ARBA00022801"/>
    </source>
</evidence>
<dbReference type="RefSeq" id="WP_264600652.1">
    <property type="nucleotide sequence ID" value="NZ_JAOQNS010000003.1"/>
</dbReference>
<keyword evidence="15" id="KW-1185">Reference proteome</keyword>
<dbReference type="InterPro" id="IPR023214">
    <property type="entry name" value="HAD_sf"/>
</dbReference>
<organism evidence="14 15">
    <name type="scientific">Rhodobium gokarnense</name>
    <dbReference type="NCBI Taxonomy" id="364296"/>
    <lineage>
        <taxon>Bacteria</taxon>
        <taxon>Pseudomonadati</taxon>
        <taxon>Pseudomonadota</taxon>
        <taxon>Alphaproteobacteria</taxon>
        <taxon>Hyphomicrobiales</taxon>
        <taxon>Rhodobiaceae</taxon>
        <taxon>Rhodobium</taxon>
    </lineage>
</organism>
<dbReference type="InterPro" id="IPR004469">
    <property type="entry name" value="PSP"/>
</dbReference>